<protein>
    <recommendedName>
        <fullName evidence="2">BTB domain-containing protein</fullName>
    </recommendedName>
</protein>
<dbReference type="Proteomes" id="UP000027195">
    <property type="component" value="Unassembled WGS sequence"/>
</dbReference>
<organism evidence="3 4">
    <name type="scientific">Botryobasidium botryosum (strain FD-172 SS1)</name>
    <dbReference type="NCBI Taxonomy" id="930990"/>
    <lineage>
        <taxon>Eukaryota</taxon>
        <taxon>Fungi</taxon>
        <taxon>Dikarya</taxon>
        <taxon>Basidiomycota</taxon>
        <taxon>Agaricomycotina</taxon>
        <taxon>Agaricomycetes</taxon>
        <taxon>Cantharellales</taxon>
        <taxon>Botryobasidiaceae</taxon>
        <taxon>Botryobasidium</taxon>
    </lineage>
</organism>
<dbReference type="HOGENOM" id="CLU_821338_0_0_1"/>
<reference evidence="4" key="1">
    <citation type="journal article" date="2014" name="Proc. Natl. Acad. Sci. U.S.A.">
        <title>Extensive sampling of basidiomycete genomes demonstrates inadequacy of the white-rot/brown-rot paradigm for wood decay fungi.</title>
        <authorList>
            <person name="Riley R."/>
            <person name="Salamov A.A."/>
            <person name="Brown D.W."/>
            <person name="Nagy L.G."/>
            <person name="Floudas D."/>
            <person name="Held B.W."/>
            <person name="Levasseur A."/>
            <person name="Lombard V."/>
            <person name="Morin E."/>
            <person name="Otillar R."/>
            <person name="Lindquist E.A."/>
            <person name="Sun H."/>
            <person name="LaButti K.M."/>
            <person name="Schmutz J."/>
            <person name="Jabbour D."/>
            <person name="Luo H."/>
            <person name="Baker S.E."/>
            <person name="Pisabarro A.G."/>
            <person name="Walton J.D."/>
            <person name="Blanchette R.A."/>
            <person name="Henrissat B."/>
            <person name="Martin F."/>
            <person name="Cullen D."/>
            <person name="Hibbett D.S."/>
            <person name="Grigoriev I.V."/>
        </authorList>
    </citation>
    <scope>NUCLEOTIDE SEQUENCE [LARGE SCALE GENOMIC DNA]</scope>
    <source>
        <strain evidence="4">FD-172 SS1</strain>
    </source>
</reference>
<evidence type="ECO:0000313" key="4">
    <source>
        <dbReference type="Proteomes" id="UP000027195"/>
    </source>
</evidence>
<feature type="compositionally biased region" description="Polar residues" evidence="1">
    <location>
        <begin position="1"/>
        <end position="10"/>
    </location>
</feature>
<feature type="region of interest" description="Disordered" evidence="1">
    <location>
        <begin position="1"/>
        <end position="38"/>
    </location>
</feature>
<dbReference type="InterPro" id="IPR000210">
    <property type="entry name" value="BTB/POZ_dom"/>
</dbReference>
<feature type="domain" description="BTB" evidence="2">
    <location>
        <begin position="65"/>
        <end position="142"/>
    </location>
</feature>
<dbReference type="STRING" id="930990.A0A067MT58"/>
<sequence>MSNLGPSNSVEHLPVGDSGKTAREIAAPDPRPAEDIGGTRAQVLTRQSKLPLQPTRDAEYYYPDGSIIILVETTLFKVHRSRLTRDSPIFESTLSLPNHPDAALATSEGRCDENPFVLHGEKAQRFRTLLLVLYGMPYELVQIFSEKGHLSDLIIIASIMHKYGFHKIEALAVSTMRPMLQLGRYPYLPPAEYLSLFDYSILADQTALRDDVLSIIRNRIMFEPTYAYAVIMFAMDRRHEEIWGRVLGLALYYGAIKGPTQWAQDSDWTSLPKDMKLLLHVSFSTLVDMKHRGIPWVHDCGDAEYCATKWLELLDQATTGGYGDFRRKPADFASWVCAVVDLRQLERYTPCHRAAALKYQNQANALVAGSWEFFEKLHRELIIT</sequence>
<dbReference type="Gene3D" id="3.30.710.10">
    <property type="entry name" value="Potassium Channel Kv1.1, Chain A"/>
    <property type="match status" value="1"/>
</dbReference>
<dbReference type="OrthoDB" id="3220652at2759"/>
<keyword evidence="4" id="KW-1185">Reference proteome</keyword>
<dbReference type="InterPro" id="IPR011333">
    <property type="entry name" value="SKP1/BTB/POZ_sf"/>
</dbReference>
<proteinExistence type="predicted"/>
<accession>A0A067MT58</accession>
<gene>
    <name evidence="3" type="ORF">BOTBODRAFT_542121</name>
</gene>
<dbReference type="PROSITE" id="PS50097">
    <property type="entry name" value="BTB"/>
    <property type="match status" value="1"/>
</dbReference>
<name>A0A067MT58_BOTB1</name>
<evidence type="ECO:0000256" key="1">
    <source>
        <dbReference type="SAM" id="MobiDB-lite"/>
    </source>
</evidence>
<dbReference type="InParanoid" id="A0A067MT58"/>
<evidence type="ECO:0000259" key="2">
    <source>
        <dbReference type="PROSITE" id="PS50097"/>
    </source>
</evidence>
<dbReference type="AlphaFoldDB" id="A0A067MT58"/>
<evidence type="ECO:0000313" key="3">
    <source>
        <dbReference type="EMBL" id="KDQ17870.1"/>
    </source>
</evidence>
<dbReference type="EMBL" id="KL198022">
    <property type="protein sequence ID" value="KDQ17870.1"/>
    <property type="molecule type" value="Genomic_DNA"/>
</dbReference>